<dbReference type="InterPro" id="IPR001909">
    <property type="entry name" value="KRAB"/>
</dbReference>
<evidence type="ECO:0000313" key="3">
    <source>
        <dbReference type="Proteomes" id="UP000551443"/>
    </source>
</evidence>
<dbReference type="InterPro" id="IPR050169">
    <property type="entry name" value="Krueppel_C2H2_ZnF"/>
</dbReference>
<reference evidence="2 3" key="1">
    <citation type="submission" date="2019-09" db="EMBL/GenBank/DDBJ databases">
        <title>Bird 10,000 Genomes (B10K) Project - Family phase.</title>
        <authorList>
            <person name="Zhang G."/>
        </authorList>
    </citation>
    <scope>NUCLEOTIDE SEQUENCE [LARGE SCALE GENOMIC DNA]</scope>
    <source>
        <strain evidence="2">OUT-0059</strain>
        <tissue evidence="2">Muscle</tissue>
    </source>
</reference>
<gene>
    <name evidence="2" type="primary">Znf316</name>
    <name evidence="2" type="ORF">XIPELE_R07075</name>
</gene>
<dbReference type="Proteomes" id="UP000551443">
    <property type="component" value="Unassembled WGS sequence"/>
</dbReference>
<dbReference type="EMBL" id="VZUH01059187">
    <property type="protein sequence ID" value="NXU92613.1"/>
    <property type="molecule type" value="Genomic_DNA"/>
</dbReference>
<dbReference type="SUPFAM" id="SSF109640">
    <property type="entry name" value="KRAB domain (Kruppel-associated box)"/>
    <property type="match status" value="1"/>
</dbReference>
<feature type="domain" description="KRAB" evidence="1">
    <location>
        <begin position="7"/>
        <end position="67"/>
    </location>
</feature>
<accession>A0A7L3PMS1</accession>
<dbReference type="Pfam" id="PF01352">
    <property type="entry name" value="KRAB"/>
    <property type="match status" value="1"/>
</dbReference>
<proteinExistence type="predicted"/>
<dbReference type="PANTHER" id="PTHR23232:SF163">
    <property type="entry name" value="ZINC FINGER PROTEIN 589"/>
    <property type="match status" value="1"/>
</dbReference>
<dbReference type="AlphaFoldDB" id="A0A7L3PMS1"/>
<sequence length="67" mass="7848">SLWQAPVTFEDVTVFLSRAEWDLLPVGHRDLYRDVVLDTYELLTSLGYPGPKPDILYRLERGEEPWI</sequence>
<keyword evidence="3" id="KW-1185">Reference proteome</keyword>
<evidence type="ECO:0000313" key="2">
    <source>
        <dbReference type="EMBL" id="NXU92613.1"/>
    </source>
</evidence>
<dbReference type="CDD" id="cd07765">
    <property type="entry name" value="KRAB_A-box"/>
    <property type="match status" value="1"/>
</dbReference>
<dbReference type="InterPro" id="IPR036051">
    <property type="entry name" value="KRAB_dom_sf"/>
</dbReference>
<comment type="caution">
    <text evidence="2">The sequence shown here is derived from an EMBL/GenBank/DDBJ whole genome shotgun (WGS) entry which is preliminary data.</text>
</comment>
<feature type="non-terminal residue" evidence="2">
    <location>
        <position position="1"/>
    </location>
</feature>
<dbReference type="Gene3D" id="6.10.140.140">
    <property type="match status" value="1"/>
</dbReference>
<dbReference type="SMART" id="SM00349">
    <property type="entry name" value="KRAB"/>
    <property type="match status" value="1"/>
</dbReference>
<dbReference type="PROSITE" id="PS50805">
    <property type="entry name" value="KRAB"/>
    <property type="match status" value="1"/>
</dbReference>
<dbReference type="GO" id="GO:0006355">
    <property type="term" value="P:regulation of DNA-templated transcription"/>
    <property type="evidence" value="ECO:0007669"/>
    <property type="project" value="InterPro"/>
</dbReference>
<protein>
    <submittedName>
        <fullName evidence="2">ZF316 protein</fullName>
    </submittedName>
</protein>
<name>A0A7L3PMS1_9DEND</name>
<organism evidence="2 3">
    <name type="scientific">Xiphorhynchus elegans</name>
    <name type="common">elegant woodcreeper</name>
    <dbReference type="NCBI Taxonomy" id="269412"/>
    <lineage>
        <taxon>Eukaryota</taxon>
        <taxon>Metazoa</taxon>
        <taxon>Chordata</taxon>
        <taxon>Craniata</taxon>
        <taxon>Vertebrata</taxon>
        <taxon>Euteleostomi</taxon>
        <taxon>Archelosauria</taxon>
        <taxon>Archosauria</taxon>
        <taxon>Dinosauria</taxon>
        <taxon>Saurischia</taxon>
        <taxon>Theropoda</taxon>
        <taxon>Coelurosauria</taxon>
        <taxon>Aves</taxon>
        <taxon>Neognathae</taxon>
        <taxon>Neoaves</taxon>
        <taxon>Telluraves</taxon>
        <taxon>Australaves</taxon>
        <taxon>Passeriformes</taxon>
        <taxon>Dendrocolaptidae</taxon>
        <taxon>Xiphorhynchus</taxon>
    </lineage>
</organism>
<evidence type="ECO:0000259" key="1">
    <source>
        <dbReference type="PROSITE" id="PS50805"/>
    </source>
</evidence>
<dbReference type="PANTHER" id="PTHR23232">
    <property type="entry name" value="KRAB DOMAIN C2H2 ZINC FINGER"/>
    <property type="match status" value="1"/>
</dbReference>
<feature type="non-terminal residue" evidence="2">
    <location>
        <position position="67"/>
    </location>
</feature>